<reference evidence="2 4" key="1">
    <citation type="submission" date="2017-11" db="EMBL/GenBank/DDBJ databases">
        <title>The genome of Rhizophagus clarus HR1 reveals common genetic basis of auxotrophy among arbuscular mycorrhizal fungi.</title>
        <authorList>
            <person name="Kobayashi Y."/>
        </authorList>
    </citation>
    <scope>NUCLEOTIDE SEQUENCE [LARGE SCALE GENOMIC DNA]</scope>
    <source>
        <strain evidence="2 4">HR1</strain>
    </source>
</reference>
<gene>
    <name evidence="3" type="ORF">RCL2_000672900</name>
    <name evidence="2" type="ORF">RclHR1_10850003</name>
</gene>
<proteinExistence type="predicted"/>
<dbReference type="OrthoDB" id="2142503at2759"/>
<sequence length="131" mass="15293">MPLKQRIFVLIYDYYFLTLCLTIFVVTPIVQTADVRSFCKCVCDQISTIVPLGMNQTCSECNLAFCKENTSKEDCEIPTCFQRDSYKDEVIVYFYIIITSGLLLIALTKPYIERWWRRTNPSHIYTSMPNS</sequence>
<evidence type="ECO:0000256" key="1">
    <source>
        <dbReference type="SAM" id="Phobius"/>
    </source>
</evidence>
<dbReference type="AlphaFoldDB" id="A0A2Z6QHF1"/>
<comment type="caution">
    <text evidence="2">The sequence shown here is derived from an EMBL/GenBank/DDBJ whole genome shotgun (WGS) entry which is preliminary data.</text>
</comment>
<reference evidence="3" key="2">
    <citation type="submission" date="2019-10" db="EMBL/GenBank/DDBJ databases">
        <title>Conservation and host-specific expression of non-tandemly repeated heterogenous ribosome RNA gene in arbuscular mycorrhizal fungi.</title>
        <authorList>
            <person name="Maeda T."/>
            <person name="Kobayashi Y."/>
            <person name="Nakagawa T."/>
            <person name="Ezawa T."/>
            <person name="Yamaguchi K."/>
            <person name="Bino T."/>
            <person name="Nishimoto Y."/>
            <person name="Shigenobu S."/>
            <person name="Kawaguchi M."/>
        </authorList>
    </citation>
    <scope>NUCLEOTIDE SEQUENCE</scope>
    <source>
        <strain evidence="3">HR1</strain>
    </source>
</reference>
<dbReference type="Proteomes" id="UP000247702">
    <property type="component" value="Unassembled WGS sequence"/>
</dbReference>
<dbReference type="PANTHER" id="PTHR36854:SF1">
    <property type="entry name" value="TRANSMEMBRANE PROTEIN"/>
    <property type="match status" value="1"/>
</dbReference>
<dbReference type="EMBL" id="BLAL01000044">
    <property type="protein sequence ID" value="GES79426.1"/>
    <property type="molecule type" value="Genomic_DNA"/>
</dbReference>
<evidence type="ECO:0000313" key="4">
    <source>
        <dbReference type="Proteomes" id="UP000247702"/>
    </source>
</evidence>
<evidence type="ECO:0000313" key="2">
    <source>
        <dbReference type="EMBL" id="GBB84224.1"/>
    </source>
</evidence>
<keyword evidence="1" id="KW-0812">Transmembrane</keyword>
<name>A0A2Z6QHF1_9GLOM</name>
<keyword evidence="1" id="KW-1133">Transmembrane helix</keyword>
<keyword evidence="4" id="KW-1185">Reference proteome</keyword>
<feature type="transmembrane region" description="Helical" evidence="1">
    <location>
        <begin position="7"/>
        <end position="30"/>
    </location>
</feature>
<feature type="transmembrane region" description="Helical" evidence="1">
    <location>
        <begin position="90"/>
        <end position="108"/>
    </location>
</feature>
<accession>A0A2Z6QHF1</accession>
<protein>
    <submittedName>
        <fullName evidence="2">Uncharacterized protein</fullName>
    </submittedName>
</protein>
<dbReference type="Proteomes" id="UP000615446">
    <property type="component" value="Unassembled WGS sequence"/>
</dbReference>
<organism evidence="2 4">
    <name type="scientific">Rhizophagus clarus</name>
    <dbReference type="NCBI Taxonomy" id="94130"/>
    <lineage>
        <taxon>Eukaryota</taxon>
        <taxon>Fungi</taxon>
        <taxon>Fungi incertae sedis</taxon>
        <taxon>Mucoromycota</taxon>
        <taxon>Glomeromycotina</taxon>
        <taxon>Glomeromycetes</taxon>
        <taxon>Glomerales</taxon>
        <taxon>Glomeraceae</taxon>
        <taxon>Rhizophagus</taxon>
    </lineage>
</organism>
<dbReference type="EMBL" id="BEXD01000097">
    <property type="protein sequence ID" value="GBB84224.1"/>
    <property type="molecule type" value="Genomic_DNA"/>
</dbReference>
<keyword evidence="1" id="KW-0472">Membrane</keyword>
<dbReference type="PANTHER" id="PTHR36854">
    <property type="entry name" value="CHROMOSOME 9, WHOLE GENOME SHOTGUN SEQUENCE"/>
    <property type="match status" value="1"/>
</dbReference>
<evidence type="ECO:0000313" key="3">
    <source>
        <dbReference type="EMBL" id="GES79426.1"/>
    </source>
</evidence>